<dbReference type="InterPro" id="IPR053714">
    <property type="entry name" value="Iso_Racemase_Enz_sf"/>
</dbReference>
<protein>
    <recommendedName>
        <fullName evidence="4">Asp/Glu/hydantoin racemase</fullName>
    </recommendedName>
</protein>
<dbReference type="PANTHER" id="PTHR28047:SF5">
    <property type="entry name" value="PROTEIN DCG1"/>
    <property type="match status" value="1"/>
</dbReference>
<dbReference type="EMBL" id="ATAM02000001">
    <property type="protein sequence ID" value="KAL0255663.1"/>
    <property type="molecule type" value="Genomic_DNA"/>
</dbReference>
<evidence type="ECO:0000256" key="1">
    <source>
        <dbReference type="ARBA" id="ARBA00038414"/>
    </source>
</evidence>
<evidence type="ECO:0008006" key="4">
    <source>
        <dbReference type="Google" id="ProtNLM"/>
    </source>
</evidence>
<sequence>MAGLYHDQFGREVAKIQLLLINPNSTSTFTQDVARHLHPRLPNDVGITFYTPPPEAPASIDGPLDGISSTAVILKDLELQPKGQAVNAPEGSSGMSRLATGYSGIVVACFSAHPLVPVLKELLAGYDQPPPVLGILESSILAALQLGPTFGIATTGPQWEPLFDEAVRAMGVSPTRYTGTKGTGFNAVSLRGDKPAEALLDASCFLVQKGAKVIILGCAGMASMRASLQAQLADRVGQSVPVIDGVSSAVDMAIGYARMGIGRTFGPGANEHSLAA</sequence>
<keyword evidence="3" id="KW-1185">Reference proteome</keyword>
<dbReference type="InterPro" id="IPR052186">
    <property type="entry name" value="Hydantoin_racemase-like"/>
</dbReference>
<dbReference type="Proteomes" id="UP000054399">
    <property type="component" value="Unassembled WGS sequence"/>
</dbReference>
<dbReference type="RefSeq" id="XP_066616940.1">
    <property type="nucleotide sequence ID" value="XM_066755039.1"/>
</dbReference>
<evidence type="ECO:0000313" key="2">
    <source>
        <dbReference type="EMBL" id="KAL0255663.1"/>
    </source>
</evidence>
<accession>A0ABR3C4X1</accession>
<comment type="similarity">
    <text evidence="1">Belongs to the HyuE racemase family.</text>
</comment>
<comment type="caution">
    <text evidence="2">The sequence shown here is derived from an EMBL/GenBank/DDBJ whole genome shotgun (WGS) entry which is preliminary data.</text>
</comment>
<dbReference type="Gene3D" id="3.40.50.12500">
    <property type="match status" value="1"/>
</dbReference>
<evidence type="ECO:0000313" key="3">
    <source>
        <dbReference type="Proteomes" id="UP000054399"/>
    </source>
</evidence>
<dbReference type="PANTHER" id="PTHR28047">
    <property type="entry name" value="PROTEIN DCG1"/>
    <property type="match status" value="1"/>
</dbReference>
<reference evidence="3" key="1">
    <citation type="submission" date="2015-01" db="EMBL/GenBank/DDBJ databases">
        <title>The Genome Sequence of Cryptococcus gattii MMRL2647.</title>
        <authorList>
            <consortium name="The Broad Institute Genomics Platform"/>
            <person name="Cuomo C."/>
            <person name="Litvintseva A."/>
            <person name="Chen Y."/>
            <person name="Heitman J."/>
            <person name="Sun S."/>
            <person name="Springer D."/>
            <person name="Dromer F."/>
            <person name="Young S."/>
            <person name="Zeng Q."/>
            <person name="Gargeya S."/>
            <person name="Abouelleil A."/>
            <person name="Alvarado L."/>
            <person name="Chapman S.B."/>
            <person name="Gainer-Dewar J."/>
            <person name="Goldberg J."/>
            <person name="Griggs A."/>
            <person name="Gujja S."/>
            <person name="Hansen M."/>
            <person name="Howarth C."/>
            <person name="Imamovic A."/>
            <person name="Larimer J."/>
            <person name="Murphy C."/>
            <person name="Naylor J."/>
            <person name="Pearson M."/>
            <person name="Priest M."/>
            <person name="Roberts A."/>
            <person name="Saif S."/>
            <person name="Shea T."/>
            <person name="Sykes S."/>
            <person name="Wortman J."/>
            <person name="Nusbaum C."/>
            <person name="Birren B."/>
        </authorList>
    </citation>
    <scope>NUCLEOTIDE SEQUENCE [LARGE SCALE GENOMIC DNA]</scope>
    <source>
        <strain evidence="3">IND107</strain>
    </source>
</reference>
<dbReference type="GeneID" id="91987328"/>
<dbReference type="InterPro" id="IPR015942">
    <property type="entry name" value="Asp/Glu/hydantoin_racemase"/>
</dbReference>
<organism evidence="2 3">
    <name type="scientific">Cryptococcus tetragattii IND107</name>
    <dbReference type="NCBI Taxonomy" id="1296105"/>
    <lineage>
        <taxon>Eukaryota</taxon>
        <taxon>Fungi</taxon>
        <taxon>Dikarya</taxon>
        <taxon>Basidiomycota</taxon>
        <taxon>Agaricomycotina</taxon>
        <taxon>Tremellomycetes</taxon>
        <taxon>Tremellales</taxon>
        <taxon>Cryptococcaceae</taxon>
        <taxon>Cryptococcus</taxon>
        <taxon>Cryptococcus gattii species complex</taxon>
    </lineage>
</organism>
<dbReference type="Pfam" id="PF01177">
    <property type="entry name" value="Asp_Glu_race"/>
    <property type="match status" value="1"/>
</dbReference>
<gene>
    <name evidence="2" type="ORF">I308_100470</name>
</gene>
<reference evidence="2 3" key="2">
    <citation type="submission" date="2024-01" db="EMBL/GenBank/DDBJ databases">
        <title>Comparative genomics of Cryptococcus and Kwoniella reveals pathogenesis evolution and contrasting modes of karyotype evolution via chromosome fusion or intercentromeric recombination.</title>
        <authorList>
            <person name="Coelho M.A."/>
            <person name="David-Palma M."/>
            <person name="Shea T."/>
            <person name="Bowers K."/>
            <person name="Mcginley-Smith S."/>
            <person name="Mohammad A.W."/>
            <person name="Gnirke A."/>
            <person name="Yurkov A.M."/>
            <person name="Nowrousian M."/>
            <person name="Sun S."/>
            <person name="Cuomo C.A."/>
            <person name="Heitman J."/>
        </authorList>
    </citation>
    <scope>NUCLEOTIDE SEQUENCE [LARGE SCALE GENOMIC DNA]</scope>
    <source>
        <strain evidence="2 3">IND107</strain>
    </source>
</reference>
<name>A0ABR3C4X1_9TREE</name>
<proteinExistence type="inferred from homology"/>